<dbReference type="Gene3D" id="2.30.29.30">
    <property type="entry name" value="Pleckstrin-homology domain (PH domain)/Phosphotyrosine-binding domain (PTB)"/>
    <property type="match status" value="1"/>
</dbReference>
<accession>A0ABQ7J524</accession>
<organism evidence="2 3">
    <name type="scientific">Cardiosporidium cionae</name>
    <dbReference type="NCBI Taxonomy" id="476202"/>
    <lineage>
        <taxon>Eukaryota</taxon>
        <taxon>Sar</taxon>
        <taxon>Alveolata</taxon>
        <taxon>Apicomplexa</taxon>
        <taxon>Aconoidasida</taxon>
        <taxon>Nephromycida</taxon>
        <taxon>Cardiosporidium</taxon>
    </lineage>
</organism>
<sequence length="176" mass="19754">MKPVSSECSAVERVKIMGNTSTCCWMAQPIDKAVLREDPTYYYEDDYKIPSREEGSLKPYSKHEMAEFENSLISGVNIAVLLQDGSQLNCMLYFDGDGKTITINCNSKVRVIPQADVKAVLHGADQLKRVETKANLLNDNKCIALHLKKSGNCIPLRCNSLEEKEKLLQLLLPQVF</sequence>
<proteinExistence type="predicted"/>
<evidence type="ECO:0000313" key="2">
    <source>
        <dbReference type="EMBL" id="KAF8819066.1"/>
    </source>
</evidence>
<dbReference type="InterPro" id="IPR041316">
    <property type="entry name" value="ISP1_C"/>
</dbReference>
<evidence type="ECO:0000259" key="1">
    <source>
        <dbReference type="Pfam" id="PF18161"/>
    </source>
</evidence>
<dbReference type="Pfam" id="PF18161">
    <property type="entry name" value="ISP1_C"/>
    <property type="match status" value="1"/>
</dbReference>
<keyword evidence="3" id="KW-1185">Reference proteome</keyword>
<dbReference type="Proteomes" id="UP000823046">
    <property type="component" value="Unassembled WGS sequence"/>
</dbReference>
<dbReference type="EMBL" id="JADAQX010000988">
    <property type="protein sequence ID" value="KAF8819066.1"/>
    <property type="molecule type" value="Genomic_DNA"/>
</dbReference>
<dbReference type="InterPro" id="IPR011993">
    <property type="entry name" value="PH-like_dom_sf"/>
</dbReference>
<reference evidence="2 3" key="1">
    <citation type="journal article" date="2020" name="bioRxiv">
        <title>Metabolic contributions of an alphaproteobacterial endosymbiont in the apicomplexan Cardiosporidium cionae.</title>
        <authorList>
            <person name="Hunter E.S."/>
            <person name="Paight C.J."/>
            <person name="Lane C.E."/>
        </authorList>
    </citation>
    <scope>NUCLEOTIDE SEQUENCE [LARGE SCALE GENOMIC DNA]</scope>
    <source>
        <strain evidence="2">ESH_2018</strain>
    </source>
</reference>
<comment type="caution">
    <text evidence="2">The sequence shown here is derived from an EMBL/GenBank/DDBJ whole genome shotgun (WGS) entry which is preliminary data.</text>
</comment>
<protein>
    <submittedName>
        <fullName evidence="2">IMC sub-compartment protein ISP1</fullName>
    </submittedName>
</protein>
<gene>
    <name evidence="2" type="primary">ISP1</name>
    <name evidence="2" type="ORF">IE077_001753</name>
</gene>
<feature type="domain" description="ISP1 C-terminal" evidence="1">
    <location>
        <begin position="68"/>
        <end position="171"/>
    </location>
</feature>
<evidence type="ECO:0000313" key="3">
    <source>
        <dbReference type="Proteomes" id="UP000823046"/>
    </source>
</evidence>
<name>A0ABQ7J524_9APIC</name>